<name>A0A6P8IZ49_ACTTE</name>
<feature type="transmembrane region" description="Helical" evidence="17">
    <location>
        <begin position="315"/>
        <end position="337"/>
    </location>
</feature>
<dbReference type="AlphaFoldDB" id="A0A6P8IZ49"/>
<sequence>MEMKDDIETGRSKNMQFHKIYIKKHENVSILFADIEGFTVLSSMCTAQNLIKTLNELYARFDQLAVENHCLRIKILGDCYYCVSGLQEPRPDHAHCCIEMGLAMIDAISFVRDATKVNLNMRVGIHQGKVHSGVLGLVKWQYDVWSNDVTIANHMESGGLPGRVHITKDVLSCLNGDYQVEDGHGEERSAYLKQYHIQTYLVIAEHPVKKKEIFKEPKREKDQDKIEDRLGFSSAKQDTEDEVNEFLGSSIDARSIDRLRKEHVRPLVLTFKNEENEEKYSQEKDHMFKSYSSCIFLIFIFIVLVQVMVLPRNQIMLGVFLTAFVAFSVVYILIISEKFKSFPRCMKDISTKICGSRVICHVIASVLIFILYIASIGGMFGCETPKTVNATVNGSSVEKCYHLPLNPENASCDYPQYFTFSIALVMIACAVFLQLSTLQKLCLLSFMSVIYIILVYVYDLVHKQFSRHDDVQYCLLDNFIPWTHLSILVVVMFIISLTGHGYLHEQIARLDFLWKLQATEEKKEMEQLREYNKKLLYNILPVHVAQHFLNQKSKKNEDLYYQSCDKVAVMFSNICNFSEFYSELDANGEGVECLRLLNEMLADFDELLAEPRFNCIEKIKTIGETYMAASGIKPESQEKLATLNHVVLMADFAMAMKQKLQDINLHSFNNFQMKVGLNFGPVVAGVIGAHKPQYDIWGDTVNVASRMYSTGKPDSVQVARSIYDILSTRGFTFNCRGLVTVKGKGKMVTYWLTGKEGSGP</sequence>
<dbReference type="PROSITE" id="PS50125">
    <property type="entry name" value="GUANYLATE_CYCLASE_2"/>
    <property type="match status" value="2"/>
</dbReference>
<dbReference type="FunFam" id="3.30.70.1230:FF:000001">
    <property type="entry name" value="Adenylate cyclase"/>
    <property type="match status" value="1"/>
</dbReference>
<dbReference type="FunCoup" id="A0A6P8IZ49">
    <property type="interactions" value="1577"/>
</dbReference>
<dbReference type="GO" id="GO:0004016">
    <property type="term" value="F:adenylate cyclase activity"/>
    <property type="evidence" value="ECO:0007669"/>
    <property type="project" value="UniProtKB-EC"/>
</dbReference>
<keyword evidence="9" id="KW-0067">ATP-binding</keyword>
<dbReference type="InterPro" id="IPR029787">
    <property type="entry name" value="Nucleotide_cyclase"/>
</dbReference>
<evidence type="ECO:0000256" key="12">
    <source>
        <dbReference type="ARBA" id="ARBA00022998"/>
    </source>
</evidence>
<feature type="transmembrane region" description="Helical" evidence="17">
    <location>
        <begin position="441"/>
        <end position="459"/>
    </location>
</feature>
<dbReference type="KEGG" id="aten:116306816"/>
<keyword evidence="14" id="KW-0325">Glycoprotein</keyword>
<dbReference type="Gene3D" id="3.30.70.1230">
    <property type="entry name" value="Nucleotide cyclase"/>
    <property type="match status" value="2"/>
</dbReference>
<keyword evidence="11 17" id="KW-1133">Transmembrane helix</keyword>
<evidence type="ECO:0000256" key="3">
    <source>
        <dbReference type="ARBA" id="ARBA00004141"/>
    </source>
</evidence>
<organism evidence="19 20">
    <name type="scientific">Actinia tenebrosa</name>
    <name type="common">Australian red waratah sea anemone</name>
    <dbReference type="NCBI Taxonomy" id="6105"/>
    <lineage>
        <taxon>Eukaryota</taxon>
        <taxon>Metazoa</taxon>
        <taxon>Cnidaria</taxon>
        <taxon>Anthozoa</taxon>
        <taxon>Hexacorallia</taxon>
        <taxon>Actiniaria</taxon>
        <taxon>Actiniidae</taxon>
        <taxon>Actinia</taxon>
    </lineage>
</organism>
<feature type="domain" description="Guanylate cyclase" evidence="18">
    <location>
        <begin position="29"/>
        <end position="156"/>
    </location>
</feature>
<gene>
    <name evidence="20" type="primary">LOC116306816</name>
</gene>
<evidence type="ECO:0000256" key="4">
    <source>
        <dbReference type="ARBA" id="ARBA00012201"/>
    </source>
</evidence>
<evidence type="ECO:0000256" key="1">
    <source>
        <dbReference type="ARBA" id="ARBA00001593"/>
    </source>
</evidence>
<dbReference type="InterPro" id="IPR001054">
    <property type="entry name" value="A/G_cyclase"/>
</dbReference>
<accession>A0A6P8IZ49</accession>
<dbReference type="Proteomes" id="UP000515163">
    <property type="component" value="Unplaced"/>
</dbReference>
<feature type="domain" description="Guanylate cyclase" evidence="18">
    <location>
        <begin position="568"/>
        <end position="708"/>
    </location>
</feature>
<keyword evidence="5 17" id="KW-0812">Transmembrane</keyword>
<feature type="transmembrane region" description="Helical" evidence="17">
    <location>
        <begin position="358"/>
        <end position="380"/>
    </location>
</feature>
<keyword evidence="7" id="KW-0677">Repeat</keyword>
<dbReference type="SUPFAM" id="SSF55073">
    <property type="entry name" value="Nucleotide cyclase"/>
    <property type="match status" value="2"/>
</dbReference>
<dbReference type="EC" id="4.6.1.1" evidence="4"/>
<proteinExistence type="inferred from homology"/>
<comment type="similarity">
    <text evidence="16">Belongs to the adenylyl cyclase class-4/guanylyl cyclase family.</text>
</comment>
<protein>
    <recommendedName>
        <fullName evidence="4">adenylate cyclase</fullName>
        <ecNumber evidence="4">4.6.1.1</ecNumber>
    </recommendedName>
</protein>
<evidence type="ECO:0000256" key="5">
    <source>
        <dbReference type="ARBA" id="ARBA00022692"/>
    </source>
</evidence>
<keyword evidence="6" id="KW-0479">Metal-binding</keyword>
<evidence type="ECO:0000256" key="15">
    <source>
        <dbReference type="ARBA" id="ARBA00023239"/>
    </source>
</evidence>
<dbReference type="FunFam" id="3.30.70.1230:FF:000002">
    <property type="entry name" value="Adenylate cyclase"/>
    <property type="match status" value="1"/>
</dbReference>
<dbReference type="GO" id="GO:0035556">
    <property type="term" value="P:intracellular signal transduction"/>
    <property type="evidence" value="ECO:0007669"/>
    <property type="project" value="InterPro"/>
</dbReference>
<evidence type="ECO:0000313" key="19">
    <source>
        <dbReference type="Proteomes" id="UP000515163"/>
    </source>
</evidence>
<evidence type="ECO:0000256" key="13">
    <source>
        <dbReference type="ARBA" id="ARBA00023136"/>
    </source>
</evidence>
<dbReference type="PANTHER" id="PTHR45627">
    <property type="entry name" value="ADENYLATE CYCLASE TYPE 1"/>
    <property type="match status" value="1"/>
</dbReference>
<evidence type="ECO:0000259" key="18">
    <source>
        <dbReference type="PROSITE" id="PS50125"/>
    </source>
</evidence>
<evidence type="ECO:0000256" key="7">
    <source>
        <dbReference type="ARBA" id="ARBA00022737"/>
    </source>
</evidence>
<dbReference type="InterPro" id="IPR009398">
    <property type="entry name" value="Adcy_conserved_dom"/>
</dbReference>
<dbReference type="InterPro" id="IPR018297">
    <property type="entry name" value="A/G_cyclase_CS"/>
</dbReference>
<feature type="transmembrane region" description="Helical" evidence="17">
    <location>
        <begin position="290"/>
        <end position="309"/>
    </location>
</feature>
<comment type="cofactor">
    <cofactor evidence="2">
        <name>Mg(2+)</name>
        <dbReference type="ChEBI" id="CHEBI:18420"/>
    </cofactor>
</comment>
<keyword evidence="12" id="KW-0115">cAMP biosynthesis</keyword>
<evidence type="ECO:0000256" key="9">
    <source>
        <dbReference type="ARBA" id="ARBA00022840"/>
    </source>
</evidence>
<evidence type="ECO:0000256" key="2">
    <source>
        <dbReference type="ARBA" id="ARBA00001946"/>
    </source>
</evidence>
<comment type="catalytic activity">
    <reaction evidence="1">
        <text>ATP = 3',5'-cyclic AMP + diphosphate</text>
        <dbReference type="Rhea" id="RHEA:15389"/>
        <dbReference type="ChEBI" id="CHEBI:30616"/>
        <dbReference type="ChEBI" id="CHEBI:33019"/>
        <dbReference type="ChEBI" id="CHEBI:58165"/>
        <dbReference type="EC" id="4.6.1.1"/>
    </reaction>
</comment>
<dbReference type="PANTHER" id="PTHR45627:SF16">
    <property type="entry name" value="ADENYLATE CYCLASE"/>
    <property type="match status" value="1"/>
</dbReference>
<dbReference type="SMART" id="SM00044">
    <property type="entry name" value="CYCc"/>
    <property type="match status" value="2"/>
</dbReference>
<comment type="subcellular location">
    <subcellularLocation>
        <location evidence="3">Membrane</location>
        <topology evidence="3">Multi-pass membrane protein</topology>
    </subcellularLocation>
</comment>
<feature type="transmembrane region" description="Helical" evidence="17">
    <location>
        <begin position="479"/>
        <end position="503"/>
    </location>
</feature>
<keyword evidence="19" id="KW-1185">Reference proteome</keyword>
<keyword evidence="8" id="KW-0547">Nucleotide-binding</keyword>
<dbReference type="RefSeq" id="XP_031572786.1">
    <property type="nucleotide sequence ID" value="XM_031716926.1"/>
</dbReference>
<evidence type="ECO:0000256" key="11">
    <source>
        <dbReference type="ARBA" id="ARBA00022989"/>
    </source>
</evidence>
<evidence type="ECO:0000256" key="16">
    <source>
        <dbReference type="RuleBase" id="RU000405"/>
    </source>
</evidence>
<feature type="transmembrane region" description="Helical" evidence="17">
    <location>
        <begin position="414"/>
        <end position="434"/>
    </location>
</feature>
<dbReference type="GO" id="GO:0046872">
    <property type="term" value="F:metal ion binding"/>
    <property type="evidence" value="ECO:0007669"/>
    <property type="project" value="UniProtKB-KW"/>
</dbReference>
<dbReference type="Pfam" id="PF00211">
    <property type="entry name" value="Guanylate_cyc"/>
    <property type="match status" value="2"/>
</dbReference>
<keyword evidence="15 16" id="KW-0456">Lyase</keyword>
<dbReference type="PROSITE" id="PS00452">
    <property type="entry name" value="GUANYLATE_CYCLASE_1"/>
    <property type="match status" value="1"/>
</dbReference>
<dbReference type="InParanoid" id="A0A6P8IZ49"/>
<dbReference type="GO" id="GO:0006171">
    <property type="term" value="P:cAMP biosynthetic process"/>
    <property type="evidence" value="ECO:0007669"/>
    <property type="project" value="UniProtKB-KW"/>
</dbReference>
<dbReference type="GO" id="GO:0005524">
    <property type="term" value="F:ATP binding"/>
    <property type="evidence" value="ECO:0007669"/>
    <property type="project" value="UniProtKB-KW"/>
</dbReference>
<evidence type="ECO:0000256" key="8">
    <source>
        <dbReference type="ARBA" id="ARBA00022741"/>
    </source>
</evidence>
<dbReference type="GO" id="GO:0005886">
    <property type="term" value="C:plasma membrane"/>
    <property type="evidence" value="ECO:0007669"/>
    <property type="project" value="InterPro"/>
</dbReference>
<evidence type="ECO:0000256" key="10">
    <source>
        <dbReference type="ARBA" id="ARBA00022842"/>
    </source>
</evidence>
<reference evidence="20" key="1">
    <citation type="submission" date="2025-08" db="UniProtKB">
        <authorList>
            <consortium name="RefSeq"/>
        </authorList>
    </citation>
    <scope>IDENTIFICATION</scope>
    <source>
        <tissue evidence="20">Tentacle</tissue>
    </source>
</reference>
<dbReference type="GO" id="GO:0007189">
    <property type="term" value="P:adenylate cyclase-activating G protein-coupled receptor signaling pathway"/>
    <property type="evidence" value="ECO:0007669"/>
    <property type="project" value="TreeGrafter"/>
</dbReference>
<evidence type="ECO:0000313" key="20">
    <source>
        <dbReference type="RefSeq" id="XP_031572786.1"/>
    </source>
</evidence>
<dbReference type="Pfam" id="PF06327">
    <property type="entry name" value="Adcy_cons_dom"/>
    <property type="match status" value="1"/>
</dbReference>
<evidence type="ECO:0000256" key="6">
    <source>
        <dbReference type="ARBA" id="ARBA00022723"/>
    </source>
</evidence>
<dbReference type="OrthoDB" id="2107370at2759"/>
<keyword evidence="13 17" id="KW-0472">Membrane</keyword>
<dbReference type="GeneID" id="116306816"/>
<evidence type="ECO:0000256" key="14">
    <source>
        <dbReference type="ARBA" id="ARBA00023180"/>
    </source>
</evidence>
<dbReference type="CDD" id="cd07302">
    <property type="entry name" value="CHD"/>
    <property type="match status" value="2"/>
</dbReference>
<keyword evidence="10" id="KW-0460">Magnesium</keyword>
<evidence type="ECO:0000256" key="17">
    <source>
        <dbReference type="SAM" id="Phobius"/>
    </source>
</evidence>